<dbReference type="GO" id="GO:0006633">
    <property type="term" value="P:fatty acid biosynthetic process"/>
    <property type="evidence" value="ECO:0007669"/>
    <property type="project" value="InterPro"/>
</dbReference>
<dbReference type="PROSITE" id="PS52004">
    <property type="entry name" value="KS3_2"/>
    <property type="match status" value="1"/>
</dbReference>
<dbReference type="Gene3D" id="1.10.1200.10">
    <property type="entry name" value="ACP-like"/>
    <property type="match status" value="1"/>
</dbReference>
<dbReference type="EMBL" id="CP006650">
    <property type="protein sequence ID" value="AGT08114.1"/>
    <property type="molecule type" value="Genomic_DNA"/>
</dbReference>
<sequence>MSDEMAVLESAVAIVGLSARFPGCADHREFWQNLRAGKETVRTFQRAELLAAGVSPDLVDRPDYVARKGILDRLEAFDHDLFALTKGEAAQLDPQHRLLLELAFHAFEDAGYDPGEYPRTGVFCGVGLGSGMLGRALAQAGEVSEQDLFALYVSSEKDFVATRIANRLGLQGPALGVQTACSTSLVAVHLAVQSLLSGEVDCALAGGASASTPSVRGYRYSSDFILSKDGHTRPFDAEASGTLFSQGGGMVLLKRYEDALRDGDRPYALILGSAINNDGSDKVGFTAPSVTGQAAVIREALAVAGVAPETLGYVEAHGTGTSLGDPIEVRALTQAFGVAQPGSCAIGSVKGNFGHTDTAAGIAGLIKTALCLHNQSLVPTVNYTTANPKIGFQDTPFFVQGDFAPWPARDGVRRAGVSAFGIGGTNAHVILQDAPPQFAQRSACGAKTGSAPTDICLPLSGRSAAAVVESAQGLRAVCESAEPAFGDLERTLRARREHAEYRHVVFAKDHGGLRQALSAVATQNLEPVTPRPVVFLFSGQGSQFPGAGRELYTQYPVFREQFDHLATIAGRSLDVDLRQLAFGQERGRMDETWLTQVLLLSSEYALAKQIMAWGVKPAALLGHSIGQWTAAALAGIVSAEDALHLTIERGALLWQQPRGGMLSIPLSAEDCLAELKDSGLSLDLAAENGPRASVVAGTKAELTRFQERLEAQGITSRQLRTSHAFHSRLIDGAVAPFAAAVGGVTRKPPEIPIICNVTGEWLGDAQAVDPGYWADHIARPVRFARGIETLQRHADFCYLEVGPGTALSQLARACLPLPERRWVASSMRGPDQPSDREALLQGLGRVWEAGQPVDFAQIRPLDQARRLHLPGTRLEGEAPPAAEVEVLGQSWQALALARPDAKDGTALASRQGLAALILAADADMEQAGRAALHPVVGKVHAVTLADLGDRDPVAALTDLLDQLRRDGVSLQLVVDLWPLSDELRLEPLVQRALALAAALTAHDRPAFWWTLARPAESAKPPLQAWLTGPVVSAASECRGLAARLVTLDTQSSVEAALGVLDRALGDEAFPKLTAVRGDRWFQPVFTSLAADKHPPPFARGAHHVLTGGFGGVGRLFAAHLAKAHGAKLTLLGRSLPPSVAELEHSLRELGAQGVLSYGVDITDEVALRRALDDARAQHGPIAGVIHAAGLAGGGFLKGADWENYARVIAPKISGTVGLISALENDPLAYAIFCSSIAASDGGAGQAAYAGANAFLDSYAQSLRDGGLPATSIQWGRFAEVGMAQRALEELVTRRENGSFFQTTEGAQARGRRHILANLDAGHWAFYDHRVGGVPLLPGTGQIEFLLRMFGAPKKTPIRLENIRFERPLQIALGRSRQLDVIHELASNEITLTSRAAGGDDREIVHSRARLVQDAPKPRAALDLHAILGRCPERISSAEDELARIPKERIFFGEMWRKNRVTLHKGDGELVVEIVQPKEDEVYAFHPALMDLATGFARALLENSAEDAELHLPVAYQEFTWFRPSPSHLFAHCTLRDQDKTEGTVRFDITLCDDSGERCAEILGFTLKRIPAGLPAVETRAPDGLSNETAIAALERIWGQSASAVLRVPVLQAATSEKARQSRGASASQLTGAEDLAGKLREVVARYLGIDPAAVDDRQSFDEMGASSLVLVQITSALREELGVSLGLDAVMAEPTIAGLTRAVATQLGAPDPVADPVAEALVPAESGADGRSAGGVEPAPSAPRIAMRPAEKTAVAVPRAVTVAGAVDREPLALRLRSGQSHIPPLFCLHPAGGSALAFIGLMPYLDPSQPVIAIQGRGMVGDEAPDSEVIDMARRYLKIIRTIQPRGPYFLCGLSLGGMVAFDLARRLQKTGESVAWLGMIDSPGPGQTTKRQVQGDDAHVLDYVRTSAPDMYPTFRRLAEQNPGFLRTWRLHNLALERYNPDPLDVKIHFFRANERDEVIADHPEHGWIPLARDGIDIRPIPGNHLTMTAEPHARVLGTLLQQSLRASLTRLSEG</sequence>
<dbReference type="GO" id="GO:0004312">
    <property type="term" value="F:fatty acid synthase activity"/>
    <property type="evidence" value="ECO:0007669"/>
    <property type="project" value="TreeGrafter"/>
</dbReference>
<name>S5XLM9_PARAH</name>
<dbReference type="PATRIC" id="fig|1367847.3.peg.969"/>
<dbReference type="SMART" id="SM00822">
    <property type="entry name" value="PKS_KR"/>
    <property type="match status" value="1"/>
</dbReference>
<dbReference type="Pfam" id="PF00698">
    <property type="entry name" value="Acyl_transf_1"/>
    <property type="match status" value="1"/>
</dbReference>
<dbReference type="InterPro" id="IPR001227">
    <property type="entry name" value="Ac_transferase_dom_sf"/>
</dbReference>
<dbReference type="InterPro" id="IPR013968">
    <property type="entry name" value="PKS_KR"/>
</dbReference>
<evidence type="ECO:0000259" key="6">
    <source>
        <dbReference type="PROSITE" id="PS50075"/>
    </source>
</evidence>
<dbReference type="SMART" id="SM00823">
    <property type="entry name" value="PKS_PP"/>
    <property type="match status" value="1"/>
</dbReference>
<dbReference type="SUPFAM" id="SSF52151">
    <property type="entry name" value="FabD/lysophospholipase-like"/>
    <property type="match status" value="1"/>
</dbReference>
<dbReference type="Pfam" id="PF21089">
    <property type="entry name" value="PKS_DH_N"/>
    <property type="match status" value="1"/>
</dbReference>
<dbReference type="SMART" id="SM00826">
    <property type="entry name" value="PKS_DH"/>
    <property type="match status" value="1"/>
</dbReference>
<dbReference type="OrthoDB" id="9778690at2"/>
<feature type="active site" description="Proton donor; for dehydratase activity" evidence="4">
    <location>
        <position position="1490"/>
    </location>
</feature>
<dbReference type="Gene3D" id="3.30.70.3290">
    <property type="match status" value="1"/>
</dbReference>
<dbReference type="InterPro" id="IPR050091">
    <property type="entry name" value="PKS_NRPS_Biosynth_Enz"/>
</dbReference>
<keyword evidence="9" id="KW-0012">Acyltransferase</keyword>
<dbReference type="InterPro" id="IPR016035">
    <property type="entry name" value="Acyl_Trfase/lysoPLipase"/>
</dbReference>
<keyword evidence="1" id="KW-0596">Phosphopantetheine</keyword>
<dbReference type="SUPFAM" id="SSF47336">
    <property type="entry name" value="ACP-like"/>
    <property type="match status" value="1"/>
</dbReference>
<dbReference type="Gene3D" id="3.40.47.10">
    <property type="match status" value="1"/>
</dbReference>
<accession>S5XLM9</accession>
<dbReference type="Pfam" id="PF08659">
    <property type="entry name" value="KR"/>
    <property type="match status" value="1"/>
</dbReference>
<dbReference type="InterPro" id="IPR014031">
    <property type="entry name" value="Ketoacyl_synth_C"/>
</dbReference>
<feature type="domain" description="Ketosynthase family 3 (KS3)" evidence="7">
    <location>
        <begin position="9"/>
        <end position="433"/>
    </location>
</feature>
<dbReference type="InterPro" id="IPR018201">
    <property type="entry name" value="Ketoacyl_synth_AS"/>
</dbReference>
<dbReference type="PROSITE" id="PS00606">
    <property type="entry name" value="KS3_1"/>
    <property type="match status" value="1"/>
</dbReference>
<protein>
    <submittedName>
        <fullName evidence="9">Polyketide synthase type I</fullName>
        <ecNumber evidence="9">2.3.1.94</ecNumber>
    </submittedName>
</protein>
<feature type="active site" description="Proton acceptor; for dehydratase activity" evidence="4">
    <location>
        <position position="1328"/>
    </location>
</feature>
<organism evidence="9 10">
    <name type="scientific">Paracoccus aminophilus JCM 7686</name>
    <dbReference type="NCBI Taxonomy" id="1367847"/>
    <lineage>
        <taxon>Bacteria</taxon>
        <taxon>Pseudomonadati</taxon>
        <taxon>Pseudomonadota</taxon>
        <taxon>Alphaproteobacteria</taxon>
        <taxon>Rhodobacterales</taxon>
        <taxon>Paracoccaceae</taxon>
        <taxon>Paracoccus</taxon>
    </lineage>
</organism>
<evidence type="ECO:0000313" key="9">
    <source>
        <dbReference type="EMBL" id="AGT08114.1"/>
    </source>
</evidence>
<feature type="region of interest" description="Disordered" evidence="5">
    <location>
        <begin position="1725"/>
        <end position="1747"/>
    </location>
</feature>
<dbReference type="InterPro" id="IPR036291">
    <property type="entry name" value="NAD(P)-bd_dom_sf"/>
</dbReference>
<dbReference type="KEGG" id="pami:JCM7686_1005"/>
<dbReference type="InterPro" id="IPR016036">
    <property type="entry name" value="Malonyl_transacylase_ACP-bd"/>
</dbReference>
<dbReference type="InterPro" id="IPR001031">
    <property type="entry name" value="Thioesterase"/>
</dbReference>
<dbReference type="SUPFAM" id="SSF53474">
    <property type="entry name" value="alpha/beta-Hydrolases"/>
    <property type="match status" value="1"/>
</dbReference>
<dbReference type="EC" id="2.3.1.94" evidence="9"/>
<dbReference type="Pfam" id="PF00975">
    <property type="entry name" value="Thioesterase"/>
    <property type="match status" value="1"/>
</dbReference>
<feature type="region of interest" description="C-terminal hotdog fold" evidence="4">
    <location>
        <begin position="1431"/>
        <end position="1575"/>
    </location>
</feature>
<dbReference type="Pfam" id="PF02801">
    <property type="entry name" value="Ketoacyl-synt_C"/>
    <property type="match status" value="1"/>
</dbReference>
<dbReference type="InterPro" id="IPR032821">
    <property type="entry name" value="PKS_assoc"/>
</dbReference>
<dbReference type="SUPFAM" id="SSF53901">
    <property type="entry name" value="Thiolase-like"/>
    <property type="match status" value="1"/>
</dbReference>
<evidence type="ECO:0000256" key="1">
    <source>
        <dbReference type="ARBA" id="ARBA00022450"/>
    </source>
</evidence>
<dbReference type="InterPro" id="IPR014030">
    <property type="entry name" value="Ketoacyl_synth_N"/>
</dbReference>
<dbReference type="InterPro" id="IPR042104">
    <property type="entry name" value="PKS_dehydratase_sf"/>
</dbReference>
<dbReference type="Proteomes" id="UP000015480">
    <property type="component" value="Chromosome"/>
</dbReference>
<dbReference type="SUPFAM" id="SSF55048">
    <property type="entry name" value="Probable ACP-binding domain of malonyl-CoA ACP transacylase"/>
    <property type="match status" value="1"/>
</dbReference>
<dbReference type="InterPro" id="IPR049552">
    <property type="entry name" value="PKS_DH_N"/>
</dbReference>
<dbReference type="PANTHER" id="PTHR43775">
    <property type="entry name" value="FATTY ACID SYNTHASE"/>
    <property type="match status" value="1"/>
</dbReference>
<dbReference type="Gene3D" id="3.40.50.1820">
    <property type="entry name" value="alpha/beta hydrolase"/>
    <property type="match status" value="1"/>
</dbReference>
<dbReference type="GO" id="GO:0047879">
    <property type="term" value="F:erythronolide synthase activity"/>
    <property type="evidence" value="ECO:0007669"/>
    <property type="project" value="UniProtKB-EC"/>
</dbReference>
<dbReference type="PROSITE" id="PS00012">
    <property type="entry name" value="PHOSPHOPANTETHEINE"/>
    <property type="match status" value="1"/>
</dbReference>
<evidence type="ECO:0000256" key="4">
    <source>
        <dbReference type="PROSITE-ProRule" id="PRU01363"/>
    </source>
</evidence>
<feature type="region of interest" description="N-terminal hotdog fold" evidence="4">
    <location>
        <begin position="1293"/>
        <end position="1417"/>
    </location>
</feature>
<dbReference type="InterPro" id="IPR036736">
    <property type="entry name" value="ACP-like_sf"/>
</dbReference>
<evidence type="ECO:0000256" key="3">
    <source>
        <dbReference type="ARBA" id="ARBA00022679"/>
    </source>
</evidence>
<proteinExistence type="predicted"/>
<dbReference type="Pfam" id="PF00109">
    <property type="entry name" value="ketoacyl-synt"/>
    <property type="match status" value="1"/>
</dbReference>
<dbReference type="SUPFAM" id="SSF51735">
    <property type="entry name" value="NAD(P)-binding Rossmann-fold domains"/>
    <property type="match status" value="2"/>
</dbReference>
<feature type="domain" description="PKS/mFAS DH" evidence="8">
    <location>
        <begin position="1293"/>
        <end position="1575"/>
    </location>
</feature>
<dbReference type="HOGENOM" id="CLU_000022_35_4_5"/>
<dbReference type="GO" id="GO:0031177">
    <property type="term" value="F:phosphopantetheine binding"/>
    <property type="evidence" value="ECO:0007669"/>
    <property type="project" value="InterPro"/>
</dbReference>
<dbReference type="InterPro" id="IPR029058">
    <property type="entry name" value="AB_hydrolase_fold"/>
</dbReference>
<dbReference type="Pfam" id="PF00550">
    <property type="entry name" value="PP-binding"/>
    <property type="match status" value="1"/>
</dbReference>
<dbReference type="InterPro" id="IPR006162">
    <property type="entry name" value="Ppantetheine_attach_site"/>
</dbReference>
<dbReference type="InterPro" id="IPR049551">
    <property type="entry name" value="PKS_DH_C"/>
</dbReference>
<dbReference type="RefSeq" id="WP_020949752.1">
    <property type="nucleotide sequence ID" value="NC_022041.1"/>
</dbReference>
<dbReference type="InterPro" id="IPR020807">
    <property type="entry name" value="PKS_DH"/>
</dbReference>
<dbReference type="Pfam" id="PF14765">
    <property type="entry name" value="PS-DH"/>
    <property type="match status" value="1"/>
</dbReference>
<dbReference type="STRING" id="1367847.JCM7686_1005"/>
<dbReference type="Gene3D" id="3.40.366.10">
    <property type="entry name" value="Malonyl-Coenzyme A Acyl Carrier Protein, domain 2"/>
    <property type="match status" value="1"/>
</dbReference>
<dbReference type="InterPro" id="IPR020841">
    <property type="entry name" value="PKS_Beta-ketoAc_synthase_dom"/>
</dbReference>
<dbReference type="InterPro" id="IPR020806">
    <property type="entry name" value="PKS_PP-bd"/>
</dbReference>
<dbReference type="Gene3D" id="3.40.50.720">
    <property type="entry name" value="NAD(P)-binding Rossmann-like Domain"/>
    <property type="match status" value="1"/>
</dbReference>
<dbReference type="InterPro" id="IPR014043">
    <property type="entry name" value="Acyl_transferase_dom"/>
</dbReference>
<evidence type="ECO:0000259" key="8">
    <source>
        <dbReference type="PROSITE" id="PS52019"/>
    </source>
</evidence>
<dbReference type="PANTHER" id="PTHR43775:SF51">
    <property type="entry name" value="INACTIVE PHENOLPHTHIOCEROL SYNTHESIS POLYKETIDE SYNTHASE TYPE I PKS1-RELATED"/>
    <property type="match status" value="1"/>
</dbReference>
<dbReference type="PROSITE" id="PS50075">
    <property type="entry name" value="CARRIER"/>
    <property type="match status" value="1"/>
</dbReference>
<dbReference type="InterPro" id="IPR057326">
    <property type="entry name" value="KR_dom"/>
</dbReference>
<dbReference type="InterPro" id="IPR049900">
    <property type="entry name" value="PKS_mFAS_DH"/>
</dbReference>
<evidence type="ECO:0000256" key="2">
    <source>
        <dbReference type="ARBA" id="ARBA00022553"/>
    </source>
</evidence>
<evidence type="ECO:0000256" key="5">
    <source>
        <dbReference type="SAM" id="MobiDB-lite"/>
    </source>
</evidence>
<dbReference type="InterPro" id="IPR009081">
    <property type="entry name" value="PP-bd_ACP"/>
</dbReference>
<dbReference type="Pfam" id="PF16197">
    <property type="entry name" value="KAsynt_C_assoc"/>
    <property type="match status" value="1"/>
</dbReference>
<keyword evidence="3 9" id="KW-0808">Transferase</keyword>
<keyword evidence="10" id="KW-1185">Reference proteome</keyword>
<dbReference type="GO" id="GO:0004315">
    <property type="term" value="F:3-oxoacyl-[acyl-carrier-protein] synthase activity"/>
    <property type="evidence" value="ECO:0007669"/>
    <property type="project" value="InterPro"/>
</dbReference>
<dbReference type="InterPro" id="IPR016039">
    <property type="entry name" value="Thiolase-like"/>
</dbReference>
<evidence type="ECO:0000259" key="7">
    <source>
        <dbReference type="PROSITE" id="PS52004"/>
    </source>
</evidence>
<dbReference type="SMART" id="SM00825">
    <property type="entry name" value="PKS_KS"/>
    <property type="match status" value="1"/>
</dbReference>
<dbReference type="CDD" id="cd00833">
    <property type="entry name" value="PKS"/>
    <property type="match status" value="1"/>
</dbReference>
<evidence type="ECO:0000313" key="10">
    <source>
        <dbReference type="Proteomes" id="UP000015480"/>
    </source>
</evidence>
<keyword evidence="2" id="KW-0597">Phosphoprotein</keyword>
<reference evidence="9 10" key="1">
    <citation type="journal article" date="2014" name="BMC Genomics">
        <title>Architecture and functions of a multipartite genome of the methylotrophic bacterium Paracoccus aminophilus JCM 7686, containing primary and secondary chromids.</title>
        <authorList>
            <person name="Dziewit L."/>
            <person name="Czarnecki J."/>
            <person name="Wibberg D."/>
            <person name="Radlinska M."/>
            <person name="Mrozek P."/>
            <person name="Szymczak M."/>
            <person name="Schluter A."/>
            <person name="Puhler A."/>
            <person name="Bartosik D."/>
        </authorList>
    </citation>
    <scope>NUCLEOTIDE SEQUENCE [LARGE SCALE GENOMIC DNA]</scope>
    <source>
        <strain evidence="9">JCM 7686</strain>
    </source>
</reference>
<feature type="domain" description="Carrier" evidence="6">
    <location>
        <begin position="1633"/>
        <end position="1707"/>
    </location>
</feature>
<dbReference type="eggNOG" id="COG3321">
    <property type="taxonomic scope" value="Bacteria"/>
</dbReference>
<gene>
    <name evidence="9" type="ORF">JCM7686_1005</name>
</gene>
<dbReference type="SMART" id="SM00827">
    <property type="entry name" value="PKS_AT"/>
    <property type="match status" value="1"/>
</dbReference>
<dbReference type="Gene3D" id="3.10.129.110">
    <property type="entry name" value="Polyketide synthase dehydratase"/>
    <property type="match status" value="1"/>
</dbReference>
<dbReference type="PROSITE" id="PS52019">
    <property type="entry name" value="PKS_MFAS_DH"/>
    <property type="match status" value="1"/>
</dbReference>